<dbReference type="Gene3D" id="3.90.550.10">
    <property type="entry name" value="Spore Coat Polysaccharide Biosynthesis Protein SpsA, Chain A"/>
    <property type="match status" value="1"/>
</dbReference>
<protein>
    <submittedName>
        <fullName evidence="2">Glycosyltransferase family 2 protein</fullName>
    </submittedName>
</protein>
<feature type="domain" description="Glycosyltransferase 2-like" evidence="1">
    <location>
        <begin position="7"/>
        <end position="127"/>
    </location>
</feature>
<dbReference type="CDD" id="cd00761">
    <property type="entry name" value="Glyco_tranf_GTA_type"/>
    <property type="match status" value="1"/>
</dbReference>
<dbReference type="InterPro" id="IPR029044">
    <property type="entry name" value="Nucleotide-diphossugar_trans"/>
</dbReference>
<dbReference type="RefSeq" id="WP_173268379.1">
    <property type="nucleotide sequence ID" value="NZ_JABMKV010000001.1"/>
</dbReference>
<sequence length="324" mass="36711">MTSPLVSIIIPLYNAENHLVETIECVINQTWSHTEIIIIDDGSTDNSYQIAKKYESENIIVVKQENKGASAARNNGLAIAKGKYIQFLDADDLINREKIELQVKLLEQNEGYLSICSTVYFNDGENILLKEPINSWTDGYCGDNLDFVHKLFGGNFIGSNYGGMVTIHSWLCPKSILEIAGPWNESLSMDDDGEYFCRVILKASGICYAPGALNYYRQHFKNKNLSAQLTFKGFESMLNATDLKFNHLKDKIDLALLHKVFSLHYQQIATATYPKFKSISKKAVSKAEEMGVKQIKYLAGPVSTFLSNFLGWKLVRLINYWRFK</sequence>
<dbReference type="SUPFAM" id="SSF53448">
    <property type="entry name" value="Nucleotide-diphospho-sugar transferases"/>
    <property type="match status" value="1"/>
</dbReference>
<dbReference type="InterPro" id="IPR001173">
    <property type="entry name" value="Glyco_trans_2-like"/>
</dbReference>
<proteinExistence type="predicted"/>
<gene>
    <name evidence="2" type="ORF">HQN85_00445</name>
</gene>
<accession>A0ABX2D842</accession>
<dbReference type="PANTHER" id="PTHR22916">
    <property type="entry name" value="GLYCOSYLTRANSFERASE"/>
    <property type="match status" value="1"/>
</dbReference>
<name>A0ABX2D842_9SPHI</name>
<dbReference type="EMBL" id="JABMKV010000001">
    <property type="protein sequence ID" value="NQX30177.1"/>
    <property type="molecule type" value="Genomic_DNA"/>
</dbReference>
<keyword evidence="3" id="KW-1185">Reference proteome</keyword>
<comment type="caution">
    <text evidence="2">The sequence shown here is derived from an EMBL/GenBank/DDBJ whole genome shotgun (WGS) entry which is preliminary data.</text>
</comment>
<dbReference type="PANTHER" id="PTHR22916:SF3">
    <property type="entry name" value="UDP-GLCNAC:BETAGAL BETA-1,3-N-ACETYLGLUCOSAMINYLTRANSFERASE-LIKE PROTEIN 1"/>
    <property type="match status" value="1"/>
</dbReference>
<reference evidence="2 3" key="1">
    <citation type="submission" date="2020-05" db="EMBL/GenBank/DDBJ databases">
        <title>Description of Pedobacter foliorum sp. nov.</title>
        <authorList>
            <person name="Qi S."/>
            <person name="Carlier A."/>
            <person name="Cnockaert M."/>
            <person name="Vandamme P."/>
        </authorList>
    </citation>
    <scope>NUCLEOTIDE SEQUENCE [LARGE SCALE GENOMIC DNA]</scope>
    <source>
        <strain evidence="2 3">LMG 31300</strain>
    </source>
</reference>
<dbReference type="Pfam" id="PF00535">
    <property type="entry name" value="Glycos_transf_2"/>
    <property type="match status" value="1"/>
</dbReference>
<evidence type="ECO:0000313" key="3">
    <source>
        <dbReference type="Proteomes" id="UP000762110"/>
    </source>
</evidence>
<evidence type="ECO:0000313" key="2">
    <source>
        <dbReference type="EMBL" id="NQX30177.1"/>
    </source>
</evidence>
<evidence type="ECO:0000259" key="1">
    <source>
        <dbReference type="Pfam" id="PF00535"/>
    </source>
</evidence>
<dbReference type="Proteomes" id="UP000762110">
    <property type="component" value="Unassembled WGS sequence"/>
</dbReference>
<organism evidence="2 3">
    <name type="scientific">Pedobacter boryungensis</name>
    <dbReference type="NCBI Taxonomy" id="869962"/>
    <lineage>
        <taxon>Bacteria</taxon>
        <taxon>Pseudomonadati</taxon>
        <taxon>Bacteroidota</taxon>
        <taxon>Sphingobacteriia</taxon>
        <taxon>Sphingobacteriales</taxon>
        <taxon>Sphingobacteriaceae</taxon>
        <taxon>Pedobacter</taxon>
    </lineage>
</organism>